<sequence>MEEYLLKRLDSYFNSGFGKTTGIDHALAITKIYAGSASADPDKIPQLFTELVKLFEPREETA</sequence>
<comment type="caution">
    <text evidence="1">The sequence shown here is derived from an EMBL/GenBank/DDBJ whole genome shotgun (WGS) entry which is preliminary data.</text>
</comment>
<evidence type="ECO:0000313" key="1">
    <source>
        <dbReference type="EMBL" id="GAU09340.1"/>
    </source>
</evidence>
<organism evidence="1 2">
    <name type="scientific">Desulfoplanes formicivorans</name>
    <dbReference type="NCBI Taxonomy" id="1592317"/>
    <lineage>
        <taxon>Bacteria</taxon>
        <taxon>Pseudomonadati</taxon>
        <taxon>Thermodesulfobacteriota</taxon>
        <taxon>Desulfovibrionia</taxon>
        <taxon>Desulfovibrionales</taxon>
        <taxon>Desulfoplanaceae</taxon>
        <taxon>Desulfoplanes</taxon>
    </lineage>
</organism>
<reference evidence="2" key="1">
    <citation type="submission" date="2016-06" db="EMBL/GenBank/DDBJ databases">
        <title>Draft genome sequence of Desulfoplanes formicivorans strain Pf12B.</title>
        <authorList>
            <person name="Watanabe M."/>
            <person name="Kojima H."/>
            <person name="Fukui M."/>
        </authorList>
    </citation>
    <scope>NUCLEOTIDE SEQUENCE [LARGE SCALE GENOMIC DNA]</scope>
    <source>
        <strain evidence="2">Pf12B</strain>
    </source>
</reference>
<evidence type="ECO:0000313" key="2">
    <source>
        <dbReference type="Proteomes" id="UP000095200"/>
    </source>
</evidence>
<protein>
    <submittedName>
        <fullName evidence="1">Uncharacterized protein</fullName>
    </submittedName>
</protein>
<accession>A0A194AJC5</accession>
<dbReference type="AlphaFoldDB" id="A0A194AJC5"/>
<gene>
    <name evidence="1" type="ORF">DPF_2063</name>
</gene>
<name>A0A194AJC5_9BACT</name>
<keyword evidence="2" id="KW-1185">Reference proteome</keyword>
<dbReference type="Proteomes" id="UP000095200">
    <property type="component" value="Unassembled WGS sequence"/>
</dbReference>
<proteinExistence type="predicted"/>
<dbReference type="EMBL" id="BDFE01000017">
    <property type="protein sequence ID" value="GAU09340.1"/>
    <property type="molecule type" value="Genomic_DNA"/>
</dbReference>